<proteinExistence type="predicted"/>
<sequence>MMKSRLTPLEELRQEKELVRLECKEGEERLSEHWAYLSDNAGSLIFQSTINSVLSVFGFGGPSKSKKRQDETSTSSGLLSGLTAYYPVIWEIVQPIIWRFVIKKLKSIFSGKKKKEKDKDND</sequence>
<dbReference type="EMBL" id="FLUL01000001">
    <property type="protein sequence ID" value="SBW00196.1"/>
    <property type="molecule type" value="Genomic_DNA"/>
</dbReference>
<protein>
    <submittedName>
        <fullName evidence="1">Uncharacterized protein</fullName>
    </submittedName>
</protein>
<organism evidence="1">
    <name type="scientific">uncultured Dysgonomonas sp</name>
    <dbReference type="NCBI Taxonomy" id="206096"/>
    <lineage>
        <taxon>Bacteria</taxon>
        <taxon>Pseudomonadati</taxon>
        <taxon>Bacteroidota</taxon>
        <taxon>Bacteroidia</taxon>
        <taxon>Bacteroidales</taxon>
        <taxon>Dysgonomonadaceae</taxon>
        <taxon>Dysgonomonas</taxon>
        <taxon>environmental samples</taxon>
    </lineage>
</organism>
<accession>A0A212JL78</accession>
<name>A0A212JL78_9BACT</name>
<reference evidence="1" key="1">
    <citation type="submission" date="2016-04" db="EMBL/GenBank/DDBJ databases">
        <authorList>
            <person name="Evans L.H."/>
            <person name="Alamgir A."/>
            <person name="Owens N."/>
            <person name="Weber N.D."/>
            <person name="Virtaneva K."/>
            <person name="Barbian K."/>
            <person name="Babar A."/>
            <person name="Rosenke K."/>
        </authorList>
    </citation>
    <scope>NUCLEOTIDE SEQUENCE</scope>
    <source>
        <strain evidence="1">86-2</strain>
    </source>
</reference>
<dbReference type="AlphaFoldDB" id="A0A212JL78"/>
<gene>
    <name evidence="1" type="ORF">KL86DYS2_11806</name>
</gene>
<dbReference type="RefSeq" id="WP_291028951.1">
    <property type="nucleotide sequence ID" value="NZ_CALESN010000019.1"/>
</dbReference>
<evidence type="ECO:0000313" key="1">
    <source>
        <dbReference type="EMBL" id="SBW00196.1"/>
    </source>
</evidence>